<evidence type="ECO:0000256" key="2">
    <source>
        <dbReference type="ARBA" id="ARBA00022729"/>
    </source>
</evidence>
<comment type="similarity">
    <text evidence="1">Belongs to the ice-binding protein family.</text>
</comment>
<evidence type="ECO:0000313" key="5">
    <source>
        <dbReference type="Proteomes" id="UP000654075"/>
    </source>
</evidence>
<gene>
    <name evidence="4" type="ORF">PGLA1383_LOCUS16599</name>
</gene>
<feature type="transmembrane region" description="Helical" evidence="3">
    <location>
        <begin position="385"/>
        <end position="405"/>
    </location>
</feature>
<accession>A0A813EG15</accession>
<protein>
    <recommendedName>
        <fullName evidence="6">Ice-binding protein</fullName>
    </recommendedName>
</protein>
<comment type="caution">
    <text evidence="4">The sequence shown here is derived from an EMBL/GenBank/DDBJ whole genome shotgun (WGS) entry which is preliminary data.</text>
</comment>
<keyword evidence="3" id="KW-0472">Membrane</keyword>
<sequence length="451" mass="48008">MFTSIFASFVKSILTRCHFSSTRQSFSRRSGRQPSLFSCSFTIMTKIVLIAALGAIASVSAQSVRRRSRPMPAALELGTAGCYSILSSLAISTLPDQLGLTSAIKGDMGVSTISNVGGITGFSLTDDSTKTFATSPLVEGRVYDADYAAPTPTLLTVAAGAMGIAYTDAVDRPPPYQQGLVRSDDTDLPADFGRYSSQTGGGTFKYLSSVNITSDFTMSGSPTDIWIFLITRDLIVAKNAQITLVGGALASNIFWQVGGLVHVGIGAHMEGIILANLSVDFLNGSSLNGRILSQATVNLQSATVQSVPDTTSTTSCTTLESQTWCDTLDRSLLDKSSRRFCTKELRQSLSSLWKSHLAHPTAKSDQVHGPIFKYSTGGKRLQPSIFAAAAVLLLLCLGATTLSAFRRSFLSRAAMTMHDVLFRAPEGDSDAAMEVQQSGVGQEESLLPTNE</sequence>
<dbReference type="Pfam" id="PF11999">
    <property type="entry name" value="Ice_binding"/>
    <property type="match status" value="1"/>
</dbReference>
<keyword evidence="3" id="KW-0812">Transmembrane</keyword>
<dbReference type="InterPro" id="IPR021884">
    <property type="entry name" value="Ice-bd_prot"/>
</dbReference>
<name>A0A813EG15_POLGL</name>
<reference evidence="4" key="1">
    <citation type="submission" date="2021-02" db="EMBL/GenBank/DDBJ databases">
        <authorList>
            <person name="Dougan E. K."/>
            <person name="Rhodes N."/>
            <person name="Thang M."/>
            <person name="Chan C."/>
        </authorList>
    </citation>
    <scope>NUCLEOTIDE SEQUENCE</scope>
</reference>
<dbReference type="OrthoDB" id="10264374at2759"/>
<proteinExistence type="inferred from homology"/>
<evidence type="ECO:0000313" key="4">
    <source>
        <dbReference type="EMBL" id="CAE8598188.1"/>
    </source>
</evidence>
<evidence type="ECO:0000256" key="3">
    <source>
        <dbReference type="SAM" id="Phobius"/>
    </source>
</evidence>
<keyword evidence="2" id="KW-0732">Signal</keyword>
<keyword evidence="5" id="KW-1185">Reference proteome</keyword>
<dbReference type="Proteomes" id="UP000654075">
    <property type="component" value="Unassembled WGS sequence"/>
</dbReference>
<dbReference type="EMBL" id="CAJNNV010010085">
    <property type="protein sequence ID" value="CAE8598188.1"/>
    <property type="molecule type" value="Genomic_DNA"/>
</dbReference>
<evidence type="ECO:0008006" key="6">
    <source>
        <dbReference type="Google" id="ProtNLM"/>
    </source>
</evidence>
<dbReference type="AlphaFoldDB" id="A0A813EG15"/>
<organism evidence="4 5">
    <name type="scientific">Polarella glacialis</name>
    <name type="common">Dinoflagellate</name>
    <dbReference type="NCBI Taxonomy" id="89957"/>
    <lineage>
        <taxon>Eukaryota</taxon>
        <taxon>Sar</taxon>
        <taxon>Alveolata</taxon>
        <taxon>Dinophyceae</taxon>
        <taxon>Suessiales</taxon>
        <taxon>Suessiaceae</taxon>
        <taxon>Polarella</taxon>
    </lineage>
</organism>
<evidence type="ECO:0000256" key="1">
    <source>
        <dbReference type="ARBA" id="ARBA00005445"/>
    </source>
</evidence>
<keyword evidence="3" id="KW-1133">Transmembrane helix</keyword>